<reference evidence="4 5" key="1">
    <citation type="journal article" date="2024" name="Nat. Commun.">
        <title>Phylogenomics reveals the evolutionary origins of lichenization in chlorophyte algae.</title>
        <authorList>
            <person name="Puginier C."/>
            <person name="Libourel C."/>
            <person name="Otte J."/>
            <person name="Skaloud P."/>
            <person name="Haon M."/>
            <person name="Grisel S."/>
            <person name="Petersen M."/>
            <person name="Berrin J.G."/>
            <person name="Delaux P.M."/>
            <person name="Dal Grande F."/>
            <person name="Keller J."/>
        </authorList>
    </citation>
    <scope>NUCLEOTIDE SEQUENCE [LARGE SCALE GENOMIC DNA]</scope>
    <source>
        <strain evidence="4 5">SAG 2523</strain>
    </source>
</reference>
<dbReference type="PANTHER" id="PTHR42901">
    <property type="entry name" value="ALCOHOL DEHYDROGENASE"/>
    <property type="match status" value="1"/>
</dbReference>
<evidence type="ECO:0000256" key="3">
    <source>
        <dbReference type="RuleBase" id="RU000363"/>
    </source>
</evidence>
<dbReference type="Gene3D" id="3.40.50.720">
    <property type="entry name" value="NAD(P)-binding Rossmann-like Domain"/>
    <property type="match status" value="1"/>
</dbReference>
<evidence type="ECO:0000256" key="1">
    <source>
        <dbReference type="ARBA" id="ARBA00006484"/>
    </source>
</evidence>
<dbReference type="FunFam" id="3.40.50.720:FF:000047">
    <property type="entry name" value="NADP-dependent L-serine/L-allo-threonine dehydrogenase"/>
    <property type="match status" value="1"/>
</dbReference>
<keyword evidence="5" id="KW-1185">Reference proteome</keyword>
<organism evidence="4 5">
    <name type="scientific">Apatococcus fuscideae</name>
    <dbReference type="NCBI Taxonomy" id="2026836"/>
    <lineage>
        <taxon>Eukaryota</taxon>
        <taxon>Viridiplantae</taxon>
        <taxon>Chlorophyta</taxon>
        <taxon>core chlorophytes</taxon>
        <taxon>Trebouxiophyceae</taxon>
        <taxon>Chlorellales</taxon>
        <taxon>Chlorellaceae</taxon>
        <taxon>Apatococcus</taxon>
    </lineage>
</organism>
<dbReference type="InterPro" id="IPR020904">
    <property type="entry name" value="Sc_DH/Rdtase_CS"/>
</dbReference>
<gene>
    <name evidence="4" type="ORF">WJX84_002387</name>
</gene>
<dbReference type="Pfam" id="PF00106">
    <property type="entry name" value="adh_short"/>
    <property type="match status" value="1"/>
</dbReference>
<sequence length="263" mass="28132">MASIAGQVALITGASSGIGEAIAWKFAEAGTKLILIARRSERLNSLKTQLTEKFNAQVETVVLDMQDTSKLKQLPTNLPEGFQQVDILVNNAGLALGKAGLQQTSLEDIETMVNTNVLAASLLVRLFCNGMLDRNRGHIINISSIAAKQRYPGGGIYCGTKSYIDAFTEAIRHDFVNSNVKVTAVSPGAVQTEFSNVRYKGDDAAANATYEGMQPLLAADIADQVLYAATRPANVQIGEIISYATTQASPWNVARPLADKSKA</sequence>
<dbReference type="GO" id="GO:0016616">
    <property type="term" value="F:oxidoreductase activity, acting on the CH-OH group of donors, NAD or NADP as acceptor"/>
    <property type="evidence" value="ECO:0007669"/>
    <property type="project" value="UniProtKB-ARBA"/>
</dbReference>
<evidence type="ECO:0000313" key="5">
    <source>
        <dbReference type="Proteomes" id="UP001485043"/>
    </source>
</evidence>
<dbReference type="SUPFAM" id="SSF51735">
    <property type="entry name" value="NAD(P)-binding Rossmann-fold domains"/>
    <property type="match status" value="1"/>
</dbReference>
<dbReference type="PRINTS" id="PR00080">
    <property type="entry name" value="SDRFAMILY"/>
</dbReference>
<dbReference type="AlphaFoldDB" id="A0AAW1SMX1"/>
<dbReference type="EMBL" id="JALJOV010001411">
    <property type="protein sequence ID" value="KAK9848245.1"/>
    <property type="molecule type" value="Genomic_DNA"/>
</dbReference>
<evidence type="ECO:0000313" key="4">
    <source>
        <dbReference type="EMBL" id="KAK9848245.1"/>
    </source>
</evidence>
<keyword evidence="2" id="KW-0560">Oxidoreductase</keyword>
<dbReference type="PRINTS" id="PR00081">
    <property type="entry name" value="GDHRDH"/>
</dbReference>
<comment type="similarity">
    <text evidence="1 3">Belongs to the short-chain dehydrogenases/reductases (SDR) family.</text>
</comment>
<dbReference type="InterPro" id="IPR002347">
    <property type="entry name" value="SDR_fam"/>
</dbReference>
<dbReference type="InterPro" id="IPR036291">
    <property type="entry name" value="NAD(P)-bd_dom_sf"/>
</dbReference>
<dbReference type="PANTHER" id="PTHR42901:SF1">
    <property type="entry name" value="ALCOHOL DEHYDROGENASE"/>
    <property type="match status" value="1"/>
</dbReference>
<evidence type="ECO:0000256" key="2">
    <source>
        <dbReference type="ARBA" id="ARBA00023002"/>
    </source>
</evidence>
<proteinExistence type="inferred from homology"/>
<comment type="caution">
    <text evidence="4">The sequence shown here is derived from an EMBL/GenBank/DDBJ whole genome shotgun (WGS) entry which is preliminary data.</text>
</comment>
<accession>A0AAW1SMX1</accession>
<dbReference type="PROSITE" id="PS00061">
    <property type="entry name" value="ADH_SHORT"/>
    <property type="match status" value="1"/>
</dbReference>
<name>A0AAW1SMX1_9CHLO</name>
<dbReference type="Proteomes" id="UP001485043">
    <property type="component" value="Unassembled WGS sequence"/>
</dbReference>
<protein>
    <submittedName>
        <fullName evidence="4">Uncharacterized protein</fullName>
    </submittedName>
</protein>